<organism evidence="1">
    <name type="scientific">freshwater metagenome</name>
    <dbReference type="NCBI Taxonomy" id="449393"/>
    <lineage>
        <taxon>unclassified sequences</taxon>
        <taxon>metagenomes</taxon>
        <taxon>ecological metagenomes</taxon>
    </lineage>
</organism>
<sequence length="79" mass="8226">MFPVQPQPDVLNSLKVIFIASPGSAPSIKIGPVTGFTRAKSRATKSATVESGFNCPAEESRVSISIVDPGERTILGGIV</sequence>
<proteinExistence type="predicted"/>
<gene>
    <name evidence="1" type="ORF">UFOPK2842_00872</name>
</gene>
<name>A0A6J6UMH7_9ZZZZ</name>
<evidence type="ECO:0000313" key="1">
    <source>
        <dbReference type="EMBL" id="CAB4759699.1"/>
    </source>
</evidence>
<protein>
    <submittedName>
        <fullName evidence="1">Unannotated protein</fullName>
    </submittedName>
</protein>
<reference evidence="1" key="1">
    <citation type="submission" date="2020-05" db="EMBL/GenBank/DDBJ databases">
        <authorList>
            <person name="Chiriac C."/>
            <person name="Salcher M."/>
            <person name="Ghai R."/>
            <person name="Kavagutti S V."/>
        </authorList>
    </citation>
    <scope>NUCLEOTIDE SEQUENCE</scope>
</reference>
<dbReference type="AlphaFoldDB" id="A0A6J6UMH7"/>
<dbReference type="EMBL" id="CAEZZI010000088">
    <property type="protein sequence ID" value="CAB4759699.1"/>
    <property type="molecule type" value="Genomic_DNA"/>
</dbReference>
<accession>A0A6J6UMH7</accession>